<keyword evidence="2" id="KW-1185">Reference proteome</keyword>
<dbReference type="EMBL" id="BGPR01008626">
    <property type="protein sequence ID" value="GBN35038.1"/>
    <property type="molecule type" value="Genomic_DNA"/>
</dbReference>
<name>A0A4Y2N6G8_ARAVE</name>
<evidence type="ECO:0000313" key="2">
    <source>
        <dbReference type="Proteomes" id="UP000499080"/>
    </source>
</evidence>
<dbReference type="Proteomes" id="UP000499080">
    <property type="component" value="Unassembled WGS sequence"/>
</dbReference>
<sequence length="117" mass="13606">MSQQHELTESITWRAIGRFEALKTGNVLRRSGSVFNTNGRKKPQYERHSIAIAPSEGYWYQSLNSNCSKPTPSCWFVYSQTYDFCFINREPPCCSQKVGTRASQMGRVMMYNPRFFE</sequence>
<evidence type="ECO:0000313" key="1">
    <source>
        <dbReference type="EMBL" id="GBN35038.1"/>
    </source>
</evidence>
<proteinExistence type="predicted"/>
<organism evidence="1 2">
    <name type="scientific">Araneus ventricosus</name>
    <name type="common">Orbweaver spider</name>
    <name type="synonym">Epeira ventricosa</name>
    <dbReference type="NCBI Taxonomy" id="182803"/>
    <lineage>
        <taxon>Eukaryota</taxon>
        <taxon>Metazoa</taxon>
        <taxon>Ecdysozoa</taxon>
        <taxon>Arthropoda</taxon>
        <taxon>Chelicerata</taxon>
        <taxon>Arachnida</taxon>
        <taxon>Araneae</taxon>
        <taxon>Araneomorphae</taxon>
        <taxon>Entelegynae</taxon>
        <taxon>Araneoidea</taxon>
        <taxon>Araneidae</taxon>
        <taxon>Araneus</taxon>
    </lineage>
</organism>
<protein>
    <submittedName>
        <fullName evidence="1">Uncharacterized protein</fullName>
    </submittedName>
</protein>
<comment type="caution">
    <text evidence="1">The sequence shown here is derived from an EMBL/GenBank/DDBJ whole genome shotgun (WGS) entry which is preliminary data.</text>
</comment>
<gene>
    <name evidence="1" type="ORF">AVEN_129149_1</name>
</gene>
<accession>A0A4Y2N6G8</accession>
<dbReference type="AlphaFoldDB" id="A0A4Y2N6G8"/>
<reference evidence="1 2" key="1">
    <citation type="journal article" date="2019" name="Sci. Rep.">
        <title>Orb-weaving spider Araneus ventricosus genome elucidates the spidroin gene catalogue.</title>
        <authorList>
            <person name="Kono N."/>
            <person name="Nakamura H."/>
            <person name="Ohtoshi R."/>
            <person name="Moran D.A.P."/>
            <person name="Shinohara A."/>
            <person name="Yoshida Y."/>
            <person name="Fujiwara M."/>
            <person name="Mori M."/>
            <person name="Tomita M."/>
            <person name="Arakawa K."/>
        </authorList>
    </citation>
    <scope>NUCLEOTIDE SEQUENCE [LARGE SCALE GENOMIC DNA]</scope>
</reference>